<dbReference type="EMBL" id="BAABBR010000001">
    <property type="protein sequence ID" value="GAA4032594.1"/>
    <property type="molecule type" value="Genomic_DNA"/>
</dbReference>
<dbReference type="Proteomes" id="UP001424459">
    <property type="component" value="Unassembled WGS sequence"/>
</dbReference>
<accession>A0ABP7TXL7</accession>
<proteinExistence type="predicted"/>
<dbReference type="RefSeq" id="WP_344695960.1">
    <property type="nucleotide sequence ID" value="NZ_BAABBR010000001.1"/>
</dbReference>
<evidence type="ECO:0000313" key="3">
    <source>
        <dbReference type="Proteomes" id="UP001424459"/>
    </source>
</evidence>
<feature type="chain" id="PRO_5045593993" evidence="1">
    <location>
        <begin position="22"/>
        <end position="171"/>
    </location>
</feature>
<sequence>MSIVAFHAATAVALASAPAVADSPQPQAIAAIAACRGIADANARLACFDKAALQLQSALSDQKVVVIDREEVRRTRRSLFGISMPDLNFLKGKGEDAKDVDAITATITQVAATGDRYVFTLDTGARWQTLEDSSRQLTPKPGQSITIRKGVLGSYRLSVANRPALRAMRLP</sequence>
<evidence type="ECO:0000313" key="2">
    <source>
        <dbReference type="EMBL" id="GAA4032594.1"/>
    </source>
</evidence>
<name>A0ABP7TXL7_9SPHN</name>
<keyword evidence="1" id="KW-0732">Signal</keyword>
<evidence type="ECO:0000256" key="1">
    <source>
        <dbReference type="SAM" id="SignalP"/>
    </source>
</evidence>
<gene>
    <name evidence="2" type="ORF">GCM10022281_10310</name>
</gene>
<protein>
    <submittedName>
        <fullName evidence="2">Uncharacterized protein</fullName>
    </submittedName>
</protein>
<keyword evidence="3" id="KW-1185">Reference proteome</keyword>
<reference evidence="3" key="1">
    <citation type="journal article" date="2019" name="Int. J. Syst. Evol. Microbiol.">
        <title>The Global Catalogue of Microorganisms (GCM) 10K type strain sequencing project: providing services to taxonomists for standard genome sequencing and annotation.</title>
        <authorList>
            <consortium name="The Broad Institute Genomics Platform"/>
            <consortium name="The Broad Institute Genome Sequencing Center for Infectious Disease"/>
            <person name="Wu L."/>
            <person name="Ma J."/>
        </authorList>
    </citation>
    <scope>NUCLEOTIDE SEQUENCE [LARGE SCALE GENOMIC DNA]</scope>
    <source>
        <strain evidence="3">JCM 17564</strain>
    </source>
</reference>
<organism evidence="2 3">
    <name type="scientific">Sphingomonas rosea</name>
    <dbReference type="NCBI Taxonomy" id="335605"/>
    <lineage>
        <taxon>Bacteria</taxon>
        <taxon>Pseudomonadati</taxon>
        <taxon>Pseudomonadota</taxon>
        <taxon>Alphaproteobacteria</taxon>
        <taxon>Sphingomonadales</taxon>
        <taxon>Sphingomonadaceae</taxon>
        <taxon>Sphingomonas</taxon>
    </lineage>
</organism>
<feature type="signal peptide" evidence="1">
    <location>
        <begin position="1"/>
        <end position="21"/>
    </location>
</feature>
<comment type="caution">
    <text evidence="2">The sequence shown here is derived from an EMBL/GenBank/DDBJ whole genome shotgun (WGS) entry which is preliminary data.</text>
</comment>